<name>A0A0G1PK78_9BACT</name>
<dbReference type="EMBL" id="LCMI01000006">
    <property type="protein sequence ID" value="KKU33126.1"/>
    <property type="molecule type" value="Genomic_DNA"/>
</dbReference>
<dbReference type="PANTHER" id="PTHR44757">
    <property type="entry name" value="DIGUANYLATE CYCLASE DGCP"/>
    <property type="match status" value="1"/>
</dbReference>
<dbReference type="CDD" id="cd00130">
    <property type="entry name" value="PAS"/>
    <property type="match status" value="1"/>
</dbReference>
<evidence type="ECO:0000313" key="2">
    <source>
        <dbReference type="EMBL" id="KKU33126.1"/>
    </source>
</evidence>
<accession>A0A0G1PK78</accession>
<dbReference type="Proteomes" id="UP000034794">
    <property type="component" value="Unassembled WGS sequence"/>
</dbReference>
<dbReference type="InterPro" id="IPR000014">
    <property type="entry name" value="PAS"/>
</dbReference>
<dbReference type="NCBIfam" id="TIGR00229">
    <property type="entry name" value="sensory_box"/>
    <property type="match status" value="1"/>
</dbReference>
<gene>
    <name evidence="2" type="ORF">UX47_C0006G0097</name>
</gene>
<dbReference type="InterPro" id="IPR035965">
    <property type="entry name" value="PAS-like_dom_sf"/>
</dbReference>
<dbReference type="Pfam" id="PF13426">
    <property type="entry name" value="PAS_9"/>
    <property type="match status" value="1"/>
</dbReference>
<evidence type="ECO:0000259" key="1">
    <source>
        <dbReference type="PROSITE" id="PS50112"/>
    </source>
</evidence>
<dbReference type="SMART" id="SM00091">
    <property type="entry name" value="PAS"/>
    <property type="match status" value="1"/>
</dbReference>
<dbReference type="PROSITE" id="PS50112">
    <property type="entry name" value="PAS"/>
    <property type="match status" value="1"/>
</dbReference>
<evidence type="ECO:0000313" key="3">
    <source>
        <dbReference type="Proteomes" id="UP000034794"/>
    </source>
</evidence>
<reference evidence="2 3" key="1">
    <citation type="journal article" date="2015" name="Nature">
        <title>rRNA introns, odd ribosomes, and small enigmatic genomes across a large radiation of phyla.</title>
        <authorList>
            <person name="Brown C.T."/>
            <person name="Hug L.A."/>
            <person name="Thomas B.C."/>
            <person name="Sharon I."/>
            <person name="Castelle C.J."/>
            <person name="Singh A."/>
            <person name="Wilkins M.J."/>
            <person name="Williams K.H."/>
            <person name="Banfield J.F."/>
        </authorList>
    </citation>
    <scope>NUCLEOTIDE SEQUENCE [LARGE SCALE GENOMIC DNA]</scope>
</reference>
<feature type="domain" description="PAS" evidence="1">
    <location>
        <begin position="132"/>
        <end position="177"/>
    </location>
</feature>
<dbReference type="Gene3D" id="3.30.450.20">
    <property type="entry name" value="PAS domain"/>
    <property type="match status" value="2"/>
</dbReference>
<dbReference type="InterPro" id="IPR052155">
    <property type="entry name" value="Biofilm_reg_signaling"/>
</dbReference>
<protein>
    <submittedName>
        <fullName evidence="2">Diguanylate cyclase/phosphodiesterase with PAS/PAC sensor(S)</fullName>
    </submittedName>
</protein>
<organism evidence="2 3">
    <name type="scientific">Candidatus Collierbacteria bacterium GW2011_GWA2_46_26</name>
    <dbReference type="NCBI Taxonomy" id="1618381"/>
    <lineage>
        <taxon>Bacteria</taxon>
        <taxon>Candidatus Collieribacteriota</taxon>
    </lineage>
</organism>
<sequence length="277" mass="31819">MKDDLVSDIDPFGDEMSRSGDGVMLTDNQGKVLMINEIAKKMWLLPERVLKTRNFGAIMKYTAKLLRNSEIFLSVGKKLTKASNKVVRDEVYLKDGRSFDLHTFPMIGADCLVYGRIWYTRDVTEKKKAEDLQQLHSMLLENLGEGVVVTKMDRSIVYANRRFEEIFGYDKNELLGREISILNNPALGHTQAETSQMIIKEIEKNGRWTGLVENIRKDGTQILTDATAVKSFNSEYGDVCVTIQSDVTGERRATRRLVESEQRHRLFLKIVWRQSYL</sequence>
<dbReference type="AlphaFoldDB" id="A0A0G1PK78"/>
<dbReference type="SUPFAM" id="SSF55785">
    <property type="entry name" value="PYP-like sensor domain (PAS domain)"/>
    <property type="match status" value="2"/>
</dbReference>
<proteinExistence type="predicted"/>
<comment type="caution">
    <text evidence="2">The sequence shown here is derived from an EMBL/GenBank/DDBJ whole genome shotgun (WGS) entry which is preliminary data.</text>
</comment>
<dbReference type="PANTHER" id="PTHR44757:SF2">
    <property type="entry name" value="BIOFILM ARCHITECTURE MAINTENANCE PROTEIN MBAA"/>
    <property type="match status" value="1"/>
</dbReference>